<evidence type="ECO:0000256" key="1">
    <source>
        <dbReference type="SAM" id="SignalP"/>
    </source>
</evidence>
<sequence length="213" mass="21678">MTTPRSRAVWFASAAVLAVGGALAAGATSAAFTDEARLVTTGRIGSPFTFDIGVVDQGGMVRQADGPAGIDWPIAGADTLVPGHSITTELTVFNNTRQVGADTTVSIVLRNDDGAVADKPNITGYLRFTARIDGVAVFEDRAWADAEGSIGVLAARGTAPLADGAAYTAGNAGSERNLELTITYLDADGVEYLNGGQAAIALSFDAEATATAP</sequence>
<name>A0A975FJR7_9MICO</name>
<keyword evidence="1" id="KW-0732">Signal</keyword>
<dbReference type="AlphaFoldDB" id="A0A975FJR7"/>
<evidence type="ECO:0000313" key="2">
    <source>
        <dbReference type="EMBL" id="QTX03324.1"/>
    </source>
</evidence>
<dbReference type="Proteomes" id="UP000671914">
    <property type="component" value="Chromosome"/>
</dbReference>
<feature type="chain" id="PRO_5036810694" description="Camelysin metallo-endopeptidase" evidence="1">
    <location>
        <begin position="25"/>
        <end position="213"/>
    </location>
</feature>
<dbReference type="KEGG" id="aarc:G127AT_07970"/>
<reference evidence="2" key="1">
    <citation type="submission" date="2021-03" db="EMBL/GenBank/DDBJ databases">
        <title>Agromyces archimandritus sp. nov., isolated from the cockroach Archimandrita tessellata.</title>
        <authorList>
            <person name="Guzman J."/>
            <person name="Ortuzar M."/>
            <person name="Poehlein A."/>
            <person name="Daniel R."/>
            <person name="Trujillo M."/>
            <person name="Vilcinskas A."/>
        </authorList>
    </citation>
    <scope>NUCLEOTIDE SEQUENCE</scope>
    <source>
        <strain evidence="2">G127AT</strain>
    </source>
</reference>
<proteinExistence type="predicted"/>
<dbReference type="RefSeq" id="WP_210895788.1">
    <property type="nucleotide sequence ID" value="NZ_CP071696.1"/>
</dbReference>
<evidence type="ECO:0000313" key="3">
    <source>
        <dbReference type="Proteomes" id="UP000671914"/>
    </source>
</evidence>
<protein>
    <recommendedName>
        <fullName evidence="4">Camelysin metallo-endopeptidase</fullName>
    </recommendedName>
</protein>
<feature type="signal peptide" evidence="1">
    <location>
        <begin position="1"/>
        <end position="24"/>
    </location>
</feature>
<evidence type="ECO:0008006" key="4">
    <source>
        <dbReference type="Google" id="ProtNLM"/>
    </source>
</evidence>
<keyword evidence="3" id="KW-1185">Reference proteome</keyword>
<gene>
    <name evidence="2" type="ORF">G127AT_07970</name>
</gene>
<accession>A0A975FJR7</accession>
<organism evidence="2 3">
    <name type="scientific">Agromyces archimandritae</name>
    <dbReference type="NCBI Taxonomy" id="2781962"/>
    <lineage>
        <taxon>Bacteria</taxon>
        <taxon>Bacillati</taxon>
        <taxon>Actinomycetota</taxon>
        <taxon>Actinomycetes</taxon>
        <taxon>Micrococcales</taxon>
        <taxon>Microbacteriaceae</taxon>
        <taxon>Agromyces</taxon>
    </lineage>
</organism>
<dbReference type="EMBL" id="CP071696">
    <property type="protein sequence ID" value="QTX03324.1"/>
    <property type="molecule type" value="Genomic_DNA"/>
</dbReference>